<accession>A0A1J4N5M0</accession>
<dbReference type="STRING" id="1844.UG56_015040"/>
<dbReference type="InterPro" id="IPR012296">
    <property type="entry name" value="Nuclease_put_TT1808"/>
</dbReference>
<gene>
    <name evidence="1" type="ORF">UG56_015040</name>
</gene>
<dbReference type="Gene3D" id="3.90.1570.10">
    <property type="entry name" value="tt1808, chain A"/>
    <property type="match status" value="1"/>
</dbReference>
<protein>
    <submittedName>
        <fullName evidence="1">Uncharacterized protein</fullName>
    </submittedName>
</protein>
<name>A0A1J4N5M0_9ACTN</name>
<comment type="caution">
    <text evidence="1">The sequence shown here is derived from an EMBL/GenBank/DDBJ whole genome shotgun (WGS) entry which is preliminary data.</text>
</comment>
<dbReference type="Proteomes" id="UP000033772">
    <property type="component" value="Unassembled WGS sequence"/>
</dbReference>
<dbReference type="RefSeq" id="WP_045549970.1">
    <property type="nucleotide sequence ID" value="NZ_JZDQ02000020.1"/>
</dbReference>
<dbReference type="SUPFAM" id="SSF52980">
    <property type="entry name" value="Restriction endonuclease-like"/>
    <property type="match status" value="1"/>
</dbReference>
<organism evidence="1 2">
    <name type="scientific">Nocardioides luteus</name>
    <dbReference type="NCBI Taxonomy" id="1844"/>
    <lineage>
        <taxon>Bacteria</taxon>
        <taxon>Bacillati</taxon>
        <taxon>Actinomycetota</taxon>
        <taxon>Actinomycetes</taxon>
        <taxon>Propionibacteriales</taxon>
        <taxon>Nocardioidaceae</taxon>
        <taxon>Nocardioides</taxon>
    </lineage>
</organism>
<keyword evidence="2" id="KW-1185">Reference proteome</keyword>
<dbReference type="EMBL" id="JZDQ02000020">
    <property type="protein sequence ID" value="OIJ25896.1"/>
    <property type="molecule type" value="Genomic_DNA"/>
</dbReference>
<proteinExistence type="predicted"/>
<dbReference type="AlphaFoldDB" id="A0A1J4N5M0"/>
<sequence length="88" mass="9922">MGRAATAHRRRGSLTLDPLRDLFRKPEEYRVAGAEQYWIVDRELRSLTVLSNAETGWDVTLELNDSDPVGSVVVVGYGTVRIDLHKIL</sequence>
<evidence type="ECO:0000313" key="1">
    <source>
        <dbReference type="EMBL" id="OIJ25896.1"/>
    </source>
</evidence>
<dbReference type="InterPro" id="IPR011335">
    <property type="entry name" value="Restrct_endonuc-II-like"/>
</dbReference>
<reference evidence="1" key="1">
    <citation type="submission" date="2016-10" db="EMBL/GenBank/DDBJ databases">
        <title>Draft Genome Sequence of Nocardioides luteus Strain BAFB, an Alkane-Degrading Bacterium Isolated from JP-7 Polluted Soil.</title>
        <authorList>
            <person name="Brown L."/>
            <person name="Ruiz O.N."/>
            <person name="Gunasekera T."/>
        </authorList>
    </citation>
    <scope>NUCLEOTIDE SEQUENCE [LARGE SCALE GENOMIC DNA]</scope>
    <source>
        <strain evidence="1">BAFB</strain>
    </source>
</reference>
<evidence type="ECO:0000313" key="2">
    <source>
        <dbReference type="Proteomes" id="UP000033772"/>
    </source>
</evidence>